<dbReference type="GO" id="GO:0050568">
    <property type="term" value="F:protein-glutamine glutaminase activity"/>
    <property type="evidence" value="ECO:0007669"/>
    <property type="project" value="UniProtKB-UniRule"/>
</dbReference>
<keyword evidence="5" id="KW-1185">Reference proteome</keyword>
<evidence type="ECO:0000313" key="4">
    <source>
        <dbReference type="EMBL" id="ACE83589.1"/>
    </source>
</evidence>
<evidence type="ECO:0000313" key="5">
    <source>
        <dbReference type="Proteomes" id="UP000001036"/>
    </source>
</evidence>
<organism evidence="4 5">
    <name type="scientific">Cellvibrio japonicus (strain Ueda107)</name>
    <name type="common">Pseudomonas fluorescens subsp. cellulosa</name>
    <dbReference type="NCBI Taxonomy" id="498211"/>
    <lineage>
        <taxon>Bacteria</taxon>
        <taxon>Pseudomonadati</taxon>
        <taxon>Pseudomonadota</taxon>
        <taxon>Gammaproteobacteria</taxon>
        <taxon>Cellvibrionales</taxon>
        <taxon>Cellvibrionaceae</taxon>
        <taxon>Cellvibrio</taxon>
    </lineage>
</organism>
<comment type="similarity">
    <text evidence="3">Belongs to the CheD family.</text>
</comment>
<dbReference type="PANTHER" id="PTHR35147:SF3">
    <property type="entry name" value="CHEMORECEPTOR GLUTAMINE DEAMIDASE CHED 1-RELATED"/>
    <property type="match status" value="1"/>
</dbReference>
<protein>
    <recommendedName>
        <fullName evidence="3">Probable chemoreceptor glutamine deamidase CheD</fullName>
        <ecNumber evidence="3">3.5.1.44</ecNumber>
    </recommendedName>
</protein>
<dbReference type="STRING" id="498211.CJA_2941"/>
<comment type="function">
    <text evidence="3">Probably deamidates glutamine residues to glutamate on methyl-accepting chemotaxis receptors (MCPs), playing an important role in chemotaxis.</text>
</comment>
<keyword evidence="2 3" id="KW-0378">Hydrolase</keyword>
<dbReference type="HOGENOM" id="CLU_087854_1_1_6"/>
<dbReference type="SUPFAM" id="SSF64438">
    <property type="entry name" value="CNF1/YfiH-like putative cysteine hydrolases"/>
    <property type="match status" value="1"/>
</dbReference>
<dbReference type="EMBL" id="CP000934">
    <property type="protein sequence ID" value="ACE83589.1"/>
    <property type="molecule type" value="Genomic_DNA"/>
</dbReference>
<dbReference type="InterPro" id="IPR005659">
    <property type="entry name" value="Chemorcpt_Glu_NH3ase_CheD"/>
</dbReference>
<dbReference type="Proteomes" id="UP000001036">
    <property type="component" value="Chromosome"/>
</dbReference>
<dbReference type="InterPro" id="IPR038592">
    <property type="entry name" value="CheD-like_sf"/>
</dbReference>
<comment type="catalytic activity">
    <reaction evidence="3">
        <text>L-glutaminyl-[protein] + H2O = L-glutamyl-[protein] + NH4(+)</text>
        <dbReference type="Rhea" id="RHEA:16441"/>
        <dbReference type="Rhea" id="RHEA-COMP:10207"/>
        <dbReference type="Rhea" id="RHEA-COMP:10208"/>
        <dbReference type="ChEBI" id="CHEBI:15377"/>
        <dbReference type="ChEBI" id="CHEBI:28938"/>
        <dbReference type="ChEBI" id="CHEBI:29973"/>
        <dbReference type="ChEBI" id="CHEBI:30011"/>
        <dbReference type="EC" id="3.5.1.44"/>
    </reaction>
</comment>
<dbReference type="GO" id="GO:0006935">
    <property type="term" value="P:chemotaxis"/>
    <property type="evidence" value="ECO:0007669"/>
    <property type="project" value="UniProtKB-UniRule"/>
</dbReference>
<gene>
    <name evidence="3" type="primary">cheD</name>
    <name evidence="4" type="ordered locus">CJA_2941</name>
</gene>
<dbReference type="CDD" id="cd16352">
    <property type="entry name" value="CheD"/>
    <property type="match status" value="1"/>
</dbReference>
<dbReference type="Gene3D" id="3.30.1330.200">
    <property type="match status" value="1"/>
</dbReference>
<dbReference type="AlphaFoldDB" id="B3PCN2"/>
<evidence type="ECO:0000256" key="3">
    <source>
        <dbReference type="HAMAP-Rule" id="MF_01440"/>
    </source>
</evidence>
<dbReference type="KEGG" id="cja:CJA_2941"/>
<dbReference type="PANTHER" id="PTHR35147">
    <property type="entry name" value="CHEMORECEPTOR GLUTAMINE DEAMIDASE CHED-RELATED"/>
    <property type="match status" value="1"/>
</dbReference>
<dbReference type="HAMAP" id="MF_01440">
    <property type="entry name" value="CheD"/>
    <property type="match status" value="1"/>
</dbReference>
<dbReference type="eggNOG" id="COG1871">
    <property type="taxonomic scope" value="Bacteria"/>
</dbReference>
<sequence length="160" mass="17987">MQLLGGLKPLHSLHPGEWYFGNNYERLHTVLGSCVALSSWHPHYKIGGMCHYLLPLPPGHVSSKQGDCRYALNALEQMKKSMLACAPLDEYRIGIFGGGNMFSFVSPRSVGYENILYARQWLAREKVQLFQSDVGGRVSRSVILVLATGEIQLKRYDMNT</sequence>
<dbReference type="OrthoDB" id="9807202at2"/>
<dbReference type="RefSeq" id="WP_012488525.1">
    <property type="nucleotide sequence ID" value="NC_010995.1"/>
</dbReference>
<dbReference type="EC" id="3.5.1.44" evidence="3"/>
<accession>B3PCN2</accession>
<keyword evidence="1 3" id="KW-0145">Chemotaxis</keyword>
<evidence type="ECO:0000256" key="2">
    <source>
        <dbReference type="ARBA" id="ARBA00022801"/>
    </source>
</evidence>
<reference evidence="4 5" key="1">
    <citation type="journal article" date="2008" name="J. Bacteriol.">
        <title>Insights into plant cell wall degradation from the genome sequence of the soil bacterium Cellvibrio japonicus.</title>
        <authorList>
            <person name="Deboy R.T."/>
            <person name="Mongodin E.F."/>
            <person name="Fouts D.E."/>
            <person name="Tailford L.E."/>
            <person name="Khouri H."/>
            <person name="Emerson J.B."/>
            <person name="Mohamoud Y."/>
            <person name="Watkins K."/>
            <person name="Henrissat B."/>
            <person name="Gilbert H.J."/>
            <person name="Nelson K.E."/>
        </authorList>
    </citation>
    <scope>NUCLEOTIDE SEQUENCE [LARGE SCALE GENOMIC DNA]</scope>
    <source>
        <strain evidence="4 5">Ueda107</strain>
    </source>
</reference>
<name>B3PCN2_CELJU</name>
<proteinExistence type="inferred from homology"/>
<dbReference type="InterPro" id="IPR011324">
    <property type="entry name" value="Cytotoxic_necrot_fac-like_cat"/>
</dbReference>
<evidence type="ECO:0000256" key="1">
    <source>
        <dbReference type="ARBA" id="ARBA00022500"/>
    </source>
</evidence>
<dbReference type="Pfam" id="PF03975">
    <property type="entry name" value="CheD"/>
    <property type="match status" value="1"/>
</dbReference>